<evidence type="ECO:0000256" key="1">
    <source>
        <dbReference type="SAM" id="Phobius"/>
    </source>
</evidence>
<keyword evidence="1" id="KW-0472">Membrane</keyword>
<dbReference type="AlphaFoldDB" id="A0A2U1MCT6"/>
<protein>
    <submittedName>
        <fullName evidence="2">Uncharacterized protein</fullName>
    </submittedName>
</protein>
<reference evidence="2 3" key="1">
    <citation type="journal article" date="2018" name="Mol. Plant">
        <title>The genome of Artemisia annua provides insight into the evolution of Asteraceae family and artemisinin biosynthesis.</title>
        <authorList>
            <person name="Shen Q."/>
            <person name="Zhang L."/>
            <person name="Liao Z."/>
            <person name="Wang S."/>
            <person name="Yan T."/>
            <person name="Shi P."/>
            <person name="Liu M."/>
            <person name="Fu X."/>
            <person name="Pan Q."/>
            <person name="Wang Y."/>
            <person name="Lv Z."/>
            <person name="Lu X."/>
            <person name="Zhang F."/>
            <person name="Jiang W."/>
            <person name="Ma Y."/>
            <person name="Chen M."/>
            <person name="Hao X."/>
            <person name="Li L."/>
            <person name="Tang Y."/>
            <person name="Lv G."/>
            <person name="Zhou Y."/>
            <person name="Sun X."/>
            <person name="Brodelius P.E."/>
            <person name="Rose J.K.C."/>
            <person name="Tang K."/>
        </authorList>
    </citation>
    <scope>NUCLEOTIDE SEQUENCE [LARGE SCALE GENOMIC DNA]</scope>
    <source>
        <strain evidence="3">cv. Huhao1</strain>
        <tissue evidence="2">Leaf</tissue>
    </source>
</reference>
<proteinExistence type="predicted"/>
<comment type="caution">
    <text evidence="2">The sequence shown here is derived from an EMBL/GenBank/DDBJ whole genome shotgun (WGS) entry which is preliminary data.</text>
</comment>
<dbReference type="Proteomes" id="UP000245207">
    <property type="component" value="Unassembled WGS sequence"/>
</dbReference>
<feature type="transmembrane region" description="Helical" evidence="1">
    <location>
        <begin position="44"/>
        <end position="65"/>
    </location>
</feature>
<evidence type="ECO:0000313" key="3">
    <source>
        <dbReference type="Proteomes" id="UP000245207"/>
    </source>
</evidence>
<gene>
    <name evidence="2" type="ORF">CTI12_AA394030</name>
</gene>
<accession>A0A2U1MCT6</accession>
<dbReference type="EMBL" id="PKPP01005726">
    <property type="protein sequence ID" value="PWA59081.1"/>
    <property type="molecule type" value="Genomic_DNA"/>
</dbReference>
<keyword evidence="1" id="KW-0812">Transmembrane</keyword>
<keyword evidence="3" id="KW-1185">Reference proteome</keyword>
<evidence type="ECO:0000313" key="2">
    <source>
        <dbReference type="EMBL" id="PWA59081.1"/>
    </source>
</evidence>
<name>A0A2U1MCT6_ARTAN</name>
<sequence length="71" mass="8057">MAGVHRRSRNRGGKRNENQVIQVEAVIVLYSKRFFRDAAKGKKIHWGMAAVIVLQCSACGSLFLYGRHLKK</sequence>
<organism evidence="2 3">
    <name type="scientific">Artemisia annua</name>
    <name type="common">Sweet wormwood</name>
    <dbReference type="NCBI Taxonomy" id="35608"/>
    <lineage>
        <taxon>Eukaryota</taxon>
        <taxon>Viridiplantae</taxon>
        <taxon>Streptophyta</taxon>
        <taxon>Embryophyta</taxon>
        <taxon>Tracheophyta</taxon>
        <taxon>Spermatophyta</taxon>
        <taxon>Magnoliopsida</taxon>
        <taxon>eudicotyledons</taxon>
        <taxon>Gunneridae</taxon>
        <taxon>Pentapetalae</taxon>
        <taxon>asterids</taxon>
        <taxon>campanulids</taxon>
        <taxon>Asterales</taxon>
        <taxon>Asteraceae</taxon>
        <taxon>Asteroideae</taxon>
        <taxon>Anthemideae</taxon>
        <taxon>Artemisiinae</taxon>
        <taxon>Artemisia</taxon>
    </lineage>
</organism>
<keyword evidence="1" id="KW-1133">Transmembrane helix</keyword>